<evidence type="ECO:0000313" key="11">
    <source>
        <dbReference type="Proteomes" id="UP000812277"/>
    </source>
</evidence>
<dbReference type="Proteomes" id="UP000812277">
    <property type="component" value="Unassembled WGS sequence"/>
</dbReference>
<dbReference type="PANTHER" id="PTHR37820">
    <property type="entry name" value="CELL DIVISION PROTEIN DIVIB"/>
    <property type="match status" value="1"/>
</dbReference>
<evidence type="ECO:0000313" key="10">
    <source>
        <dbReference type="EMBL" id="MBW7473645.1"/>
    </source>
</evidence>
<keyword evidence="2 8" id="KW-1003">Cell membrane</keyword>
<comment type="caution">
    <text evidence="10">The sequence shown here is derived from an EMBL/GenBank/DDBJ whole genome shotgun (WGS) entry which is preliminary data.</text>
</comment>
<dbReference type="InterPro" id="IPR013685">
    <property type="entry name" value="POTRA_FtsQ_type"/>
</dbReference>
<evidence type="ECO:0000256" key="3">
    <source>
        <dbReference type="ARBA" id="ARBA00022618"/>
    </source>
</evidence>
<dbReference type="InterPro" id="IPR026580">
    <property type="entry name" value="DivIB"/>
</dbReference>
<reference evidence="10 11" key="1">
    <citation type="submission" date="2021-07" db="EMBL/GenBank/DDBJ databases">
        <title>Paenibacillus radiodurans sp. nov., isolated from the southeastern edge of Tengger Desert.</title>
        <authorList>
            <person name="Zhang G."/>
        </authorList>
    </citation>
    <scope>NUCLEOTIDE SEQUENCE [LARGE SCALE GENOMIC DNA]</scope>
    <source>
        <strain evidence="10 11">DT7-4</strain>
    </source>
</reference>
<sequence length="256" mass="28053">MQEKVPVLREPVRKKRRGGRKLLIVIIVLFIVILCVLFFNSSISKVSTVTVEGQRYLTVSEVQGAAGIVPGDAYFGTSAATIEERVKSLKPIEKVEVIKSFPGSIRIVVQEYPTVAYELSDKGELTAILASGISVAAGSSDLVVDKPILSGWKADDPLKTELSKQLSNIPAALLSDFSEIIPFPSKAFPDRIRIYTRTRFEIITAASLLPDKISTLNAVIETQEPGLLTLLIADTYESFVPDETENDETKQKEATQ</sequence>
<proteinExistence type="inferred from homology"/>
<keyword evidence="7 8" id="KW-0131">Cell cycle</keyword>
<dbReference type="PANTHER" id="PTHR37820:SF1">
    <property type="entry name" value="CELL DIVISION PROTEIN FTSQ"/>
    <property type="match status" value="1"/>
</dbReference>
<keyword evidence="6 8" id="KW-0472">Membrane</keyword>
<accession>A0ABS7D127</accession>
<comment type="similarity">
    <text evidence="8">Belongs to the FtsQ/DivIB family. DivIB subfamily.</text>
</comment>
<evidence type="ECO:0000256" key="8">
    <source>
        <dbReference type="HAMAP-Rule" id="MF_00912"/>
    </source>
</evidence>
<feature type="transmembrane region" description="Helical" evidence="8">
    <location>
        <begin position="21"/>
        <end position="39"/>
    </location>
</feature>
<dbReference type="EMBL" id="JAHZIJ010000001">
    <property type="protein sequence ID" value="MBW7473645.1"/>
    <property type="molecule type" value="Genomic_DNA"/>
</dbReference>
<evidence type="ECO:0000256" key="5">
    <source>
        <dbReference type="ARBA" id="ARBA00022989"/>
    </source>
</evidence>
<feature type="domain" description="POTRA" evidence="9">
    <location>
        <begin position="44"/>
        <end position="112"/>
    </location>
</feature>
<dbReference type="InterPro" id="IPR034746">
    <property type="entry name" value="POTRA"/>
</dbReference>
<organism evidence="10 11">
    <name type="scientific">Paenibacillus oenotherae</name>
    <dbReference type="NCBI Taxonomy" id="1435645"/>
    <lineage>
        <taxon>Bacteria</taxon>
        <taxon>Bacillati</taxon>
        <taxon>Bacillota</taxon>
        <taxon>Bacilli</taxon>
        <taxon>Bacillales</taxon>
        <taxon>Paenibacillaceae</taxon>
        <taxon>Paenibacillus</taxon>
    </lineage>
</organism>
<evidence type="ECO:0000256" key="2">
    <source>
        <dbReference type="ARBA" id="ARBA00022475"/>
    </source>
</evidence>
<evidence type="ECO:0000259" key="9">
    <source>
        <dbReference type="PROSITE" id="PS51779"/>
    </source>
</evidence>
<dbReference type="Gene3D" id="3.10.20.310">
    <property type="entry name" value="membrane protein fhac"/>
    <property type="match status" value="1"/>
</dbReference>
<keyword evidence="11" id="KW-1185">Reference proteome</keyword>
<comment type="subcellular location">
    <subcellularLocation>
        <location evidence="8">Cell membrane</location>
        <topology evidence="8">Single-pass type II membrane protein</topology>
    </subcellularLocation>
    <subcellularLocation>
        <location evidence="1">Membrane</location>
    </subcellularLocation>
    <text evidence="8">Localizes to the division septum.</text>
</comment>
<dbReference type="Gene3D" id="3.40.50.10960">
    <property type="match status" value="1"/>
</dbReference>
<dbReference type="HAMAP" id="MF_00912">
    <property type="entry name" value="DivIB"/>
    <property type="match status" value="1"/>
</dbReference>
<evidence type="ECO:0000256" key="6">
    <source>
        <dbReference type="ARBA" id="ARBA00023136"/>
    </source>
</evidence>
<dbReference type="PROSITE" id="PS51779">
    <property type="entry name" value="POTRA"/>
    <property type="match status" value="1"/>
</dbReference>
<evidence type="ECO:0000256" key="4">
    <source>
        <dbReference type="ARBA" id="ARBA00022692"/>
    </source>
</evidence>
<dbReference type="InterPro" id="IPR050487">
    <property type="entry name" value="FtsQ_DivIB"/>
</dbReference>
<evidence type="ECO:0000256" key="7">
    <source>
        <dbReference type="ARBA" id="ARBA00023306"/>
    </source>
</evidence>
<keyword evidence="4 8" id="KW-0812">Transmembrane</keyword>
<name>A0ABS7D127_9BACL</name>
<evidence type="ECO:0000256" key="1">
    <source>
        <dbReference type="ARBA" id="ARBA00004370"/>
    </source>
</evidence>
<keyword evidence="5 8" id="KW-1133">Transmembrane helix</keyword>
<dbReference type="RefSeq" id="WP_219870858.1">
    <property type="nucleotide sequence ID" value="NZ_JAHZIJ010000001.1"/>
</dbReference>
<dbReference type="Pfam" id="PF08478">
    <property type="entry name" value="POTRA_1"/>
    <property type="match status" value="1"/>
</dbReference>
<keyword evidence="3 8" id="KW-0132">Cell division</keyword>
<comment type="function">
    <text evidence="8">Cell division protein that may be involved in stabilizing or promoting the assembly of the division complex.</text>
</comment>
<protein>
    <recommendedName>
        <fullName evidence="8">Cell division protein DivIB</fullName>
    </recommendedName>
</protein>
<gene>
    <name evidence="8" type="primary">divIB</name>
    <name evidence="10" type="ORF">K0T92_02670</name>
</gene>